<accession>A0A6B3NC48</accession>
<dbReference type="AlphaFoldDB" id="A0A6B3NC48"/>
<evidence type="ECO:0008006" key="2">
    <source>
        <dbReference type="Google" id="ProtNLM"/>
    </source>
</evidence>
<sequence>MDPQPKISLMAQFSVIVPDDLGELISEISKQTGRSVSSLCADYLQEGAYRHIEQLNKVEAWRETLAKKQKGIEPQIQE</sequence>
<organism evidence="1">
    <name type="scientific">Symploca sp. SIO1C4</name>
    <dbReference type="NCBI Taxonomy" id="2607765"/>
    <lineage>
        <taxon>Bacteria</taxon>
        <taxon>Bacillati</taxon>
        <taxon>Cyanobacteriota</taxon>
        <taxon>Cyanophyceae</taxon>
        <taxon>Coleofasciculales</taxon>
        <taxon>Coleofasciculaceae</taxon>
        <taxon>Symploca</taxon>
    </lineage>
</organism>
<name>A0A6B3NC48_9CYAN</name>
<protein>
    <recommendedName>
        <fullName evidence="2">CopG-like ribbon-helix-helix domain-containing protein</fullName>
    </recommendedName>
</protein>
<comment type="caution">
    <text evidence="1">The sequence shown here is derived from an EMBL/GenBank/DDBJ whole genome shotgun (WGS) entry which is preliminary data.</text>
</comment>
<evidence type="ECO:0000313" key="1">
    <source>
        <dbReference type="EMBL" id="NER31126.1"/>
    </source>
</evidence>
<reference evidence="1" key="1">
    <citation type="submission" date="2019-11" db="EMBL/GenBank/DDBJ databases">
        <title>Genomic insights into an expanded diversity of filamentous marine cyanobacteria reveals the extraordinary biosynthetic potential of Moorea and Okeania.</title>
        <authorList>
            <person name="Ferreira Leao T."/>
            <person name="Wang M."/>
            <person name="Moss N."/>
            <person name="Da Silva R."/>
            <person name="Sanders J."/>
            <person name="Nurk S."/>
            <person name="Gurevich A."/>
            <person name="Humphrey G."/>
            <person name="Reher R."/>
            <person name="Zhu Q."/>
            <person name="Belda-Ferre P."/>
            <person name="Glukhov E."/>
            <person name="Rex R."/>
            <person name="Dorrestein P.C."/>
            <person name="Knight R."/>
            <person name="Pevzner P."/>
            <person name="Gerwick W.H."/>
            <person name="Gerwick L."/>
        </authorList>
    </citation>
    <scope>NUCLEOTIDE SEQUENCE</scope>
    <source>
        <strain evidence="1">SIO1C4</strain>
    </source>
</reference>
<proteinExistence type="predicted"/>
<dbReference type="EMBL" id="JAAHFQ010000726">
    <property type="protein sequence ID" value="NER31126.1"/>
    <property type="molecule type" value="Genomic_DNA"/>
</dbReference>
<gene>
    <name evidence="1" type="ORF">F6J89_26775</name>
</gene>